<keyword evidence="1" id="KW-0560">Oxidoreductase</keyword>
<evidence type="ECO:0000256" key="1">
    <source>
        <dbReference type="ARBA" id="ARBA00023002"/>
    </source>
</evidence>
<feature type="domain" description="D-isomer specific 2-hydroxyacid dehydrogenase NAD-binding" evidence="3">
    <location>
        <begin position="108"/>
        <end position="266"/>
    </location>
</feature>
<dbReference type="InterPro" id="IPR036291">
    <property type="entry name" value="NAD(P)-bd_dom_sf"/>
</dbReference>
<evidence type="ECO:0000256" key="2">
    <source>
        <dbReference type="ARBA" id="ARBA00023027"/>
    </source>
</evidence>
<dbReference type="Gene3D" id="3.40.50.720">
    <property type="entry name" value="NAD(P)-binding Rossmann-like Domain"/>
    <property type="match status" value="2"/>
</dbReference>
<dbReference type="PANTHER" id="PTHR43333">
    <property type="entry name" value="2-HACID_DH_C DOMAIN-CONTAINING PROTEIN"/>
    <property type="match status" value="1"/>
</dbReference>
<sequence>MTTTVLLLTPDPAQSAALAAVVQAAAPELTLLTDHRALDDAQLAAIDVVLGWRLPPGLAGRLTRLRWVCSMAAGVEKLLVPDLAPGVPMSRVVDPEQALGISQYVALMCLRHARTLPLYEAQQMERRWTRHPLPAARHRIGMLGWGEVGRAAAAPLQALGFEVAPWRRDSGALHALLGRCQIVVIALPLTPETSGLLDAAAFAAMPRGAYLINVARGGHIVETDLIAAVQSGHLAGAALDVQQHEPLPADDPLWGVPGITITPHIAAQPSHETVARQFVAGLRCLQAGRPLPNAVDRGRGY</sequence>
<evidence type="ECO:0000313" key="5">
    <source>
        <dbReference type="Proteomes" id="UP000737171"/>
    </source>
</evidence>
<evidence type="ECO:0000313" key="4">
    <source>
        <dbReference type="EMBL" id="NRF69253.1"/>
    </source>
</evidence>
<proteinExistence type="predicted"/>
<organism evidence="4 5">
    <name type="scientific">Pseudaquabacterium terrae</name>
    <dbReference type="NCBI Taxonomy" id="2732868"/>
    <lineage>
        <taxon>Bacteria</taxon>
        <taxon>Pseudomonadati</taxon>
        <taxon>Pseudomonadota</taxon>
        <taxon>Betaproteobacteria</taxon>
        <taxon>Burkholderiales</taxon>
        <taxon>Sphaerotilaceae</taxon>
        <taxon>Pseudaquabacterium</taxon>
    </lineage>
</organism>
<dbReference type="Proteomes" id="UP000737171">
    <property type="component" value="Unassembled WGS sequence"/>
</dbReference>
<accession>A0ABX2EKY0</accession>
<dbReference type="PROSITE" id="PS00671">
    <property type="entry name" value="D_2_HYDROXYACID_DH_3"/>
    <property type="match status" value="1"/>
</dbReference>
<dbReference type="RefSeq" id="WP_173125805.1">
    <property type="nucleotide sequence ID" value="NZ_JABRWJ010000006.1"/>
</dbReference>
<reference evidence="4 5" key="1">
    <citation type="submission" date="2020-05" db="EMBL/GenBank/DDBJ databases">
        <title>Aquincola sp. isolate from soil.</title>
        <authorList>
            <person name="Han J."/>
            <person name="Kim D.-U."/>
        </authorList>
    </citation>
    <scope>NUCLEOTIDE SEQUENCE [LARGE SCALE GENOMIC DNA]</scope>
    <source>
        <strain evidence="4 5">S2</strain>
    </source>
</reference>
<name>A0ABX2EKY0_9BURK</name>
<dbReference type="InterPro" id="IPR029753">
    <property type="entry name" value="D-isomer_DH_CS"/>
</dbReference>
<dbReference type="EMBL" id="JABRWJ010000006">
    <property type="protein sequence ID" value="NRF69253.1"/>
    <property type="molecule type" value="Genomic_DNA"/>
</dbReference>
<evidence type="ECO:0000259" key="3">
    <source>
        <dbReference type="Pfam" id="PF02826"/>
    </source>
</evidence>
<keyword evidence="5" id="KW-1185">Reference proteome</keyword>
<protein>
    <submittedName>
        <fullName evidence="4">Glyoxylate/hydroxypyruvate reductase A</fullName>
    </submittedName>
</protein>
<comment type="caution">
    <text evidence="4">The sequence shown here is derived from an EMBL/GenBank/DDBJ whole genome shotgun (WGS) entry which is preliminary data.</text>
</comment>
<dbReference type="Pfam" id="PF02826">
    <property type="entry name" value="2-Hacid_dh_C"/>
    <property type="match status" value="1"/>
</dbReference>
<dbReference type="PANTHER" id="PTHR43333:SF1">
    <property type="entry name" value="D-ISOMER SPECIFIC 2-HYDROXYACID DEHYDROGENASE NAD-BINDING DOMAIN-CONTAINING PROTEIN"/>
    <property type="match status" value="1"/>
</dbReference>
<dbReference type="InterPro" id="IPR006140">
    <property type="entry name" value="D-isomer_DH_NAD-bd"/>
</dbReference>
<dbReference type="SUPFAM" id="SSF51735">
    <property type="entry name" value="NAD(P)-binding Rossmann-fold domains"/>
    <property type="match status" value="1"/>
</dbReference>
<gene>
    <name evidence="4" type="ORF">HLB44_19840</name>
</gene>
<keyword evidence="2" id="KW-0520">NAD</keyword>